<evidence type="ECO:0000256" key="3">
    <source>
        <dbReference type="ARBA" id="ARBA00022692"/>
    </source>
</evidence>
<feature type="transmembrane region" description="Helical" evidence="6">
    <location>
        <begin position="227"/>
        <end position="248"/>
    </location>
</feature>
<comment type="caution">
    <text evidence="8">The sequence shown here is derived from an EMBL/GenBank/DDBJ whole genome shotgun (WGS) entry which is preliminary data.</text>
</comment>
<comment type="subcellular location">
    <subcellularLocation>
        <location evidence="1">Cell membrane</location>
        <topology evidence="1">Multi-pass membrane protein</topology>
    </subcellularLocation>
</comment>
<evidence type="ECO:0000256" key="1">
    <source>
        <dbReference type="ARBA" id="ARBA00004651"/>
    </source>
</evidence>
<dbReference type="PANTHER" id="PTHR35402">
    <property type="entry name" value="INTEGRAL MEMBRANE PROTEIN-RELATED"/>
    <property type="match status" value="1"/>
</dbReference>
<feature type="transmembrane region" description="Helical" evidence="6">
    <location>
        <begin position="374"/>
        <end position="393"/>
    </location>
</feature>
<feature type="domain" description="Type II secretion system protein GspF" evidence="7">
    <location>
        <begin position="116"/>
        <end position="240"/>
    </location>
</feature>
<keyword evidence="3 6" id="KW-0812">Transmembrane</keyword>
<dbReference type="Proteomes" id="UP000600363">
    <property type="component" value="Unassembled WGS sequence"/>
</dbReference>
<reference evidence="8" key="1">
    <citation type="journal article" date="2020" name="bioRxiv">
        <title>A rank-normalized archaeal taxonomy based on genome phylogeny resolves widespread incomplete and uneven classifications.</title>
        <authorList>
            <person name="Rinke C."/>
            <person name="Chuvochina M."/>
            <person name="Mussig A.J."/>
            <person name="Chaumeil P.-A."/>
            <person name="Waite D.W."/>
            <person name="Whitman W.B."/>
            <person name="Parks D.H."/>
            <person name="Hugenholtz P."/>
        </authorList>
    </citation>
    <scope>NUCLEOTIDE SEQUENCE</scope>
    <source>
        <strain evidence="8">UBA12518</strain>
    </source>
</reference>
<feature type="transmembrane region" description="Helical" evidence="6">
    <location>
        <begin position="566"/>
        <end position="587"/>
    </location>
</feature>
<evidence type="ECO:0000256" key="2">
    <source>
        <dbReference type="ARBA" id="ARBA00022475"/>
    </source>
</evidence>
<proteinExistence type="predicted"/>
<dbReference type="InterPro" id="IPR036640">
    <property type="entry name" value="ABC1_TM_sf"/>
</dbReference>
<protein>
    <recommendedName>
        <fullName evidence="7">Type II secretion system protein GspF domain-containing protein</fullName>
    </recommendedName>
</protein>
<evidence type="ECO:0000256" key="6">
    <source>
        <dbReference type="SAM" id="Phobius"/>
    </source>
</evidence>
<feature type="transmembrane region" description="Helical" evidence="6">
    <location>
        <begin position="39"/>
        <end position="59"/>
    </location>
</feature>
<gene>
    <name evidence="8" type="ORF">HA299_03275</name>
</gene>
<evidence type="ECO:0000313" key="9">
    <source>
        <dbReference type="Proteomes" id="UP000600363"/>
    </source>
</evidence>
<keyword evidence="5 6" id="KW-0472">Membrane</keyword>
<keyword evidence="4 6" id="KW-1133">Transmembrane helix</keyword>
<dbReference type="Gene3D" id="1.20.81.30">
    <property type="entry name" value="Type II secretion system (T2SS), domain F"/>
    <property type="match status" value="1"/>
</dbReference>
<evidence type="ECO:0000256" key="4">
    <source>
        <dbReference type="ARBA" id="ARBA00022989"/>
    </source>
</evidence>
<evidence type="ECO:0000259" key="7">
    <source>
        <dbReference type="Pfam" id="PF00482"/>
    </source>
</evidence>
<dbReference type="GO" id="GO:0005886">
    <property type="term" value="C:plasma membrane"/>
    <property type="evidence" value="ECO:0007669"/>
    <property type="project" value="UniProtKB-SubCell"/>
</dbReference>
<feature type="domain" description="Type II secretion system protein GspF" evidence="7">
    <location>
        <begin position="410"/>
        <end position="537"/>
    </location>
</feature>
<feature type="transmembrane region" description="Helical" evidence="6">
    <location>
        <begin position="65"/>
        <end position="94"/>
    </location>
</feature>
<dbReference type="EMBL" id="DUIH01000011">
    <property type="protein sequence ID" value="HIH69626.1"/>
    <property type="molecule type" value="Genomic_DNA"/>
</dbReference>
<feature type="transmembrane region" description="Helical" evidence="6">
    <location>
        <begin position="517"/>
        <end position="541"/>
    </location>
</feature>
<dbReference type="InterPro" id="IPR042094">
    <property type="entry name" value="T2SS_GspF_sf"/>
</dbReference>
<feature type="transmembrane region" description="Helical" evidence="6">
    <location>
        <begin position="342"/>
        <end position="362"/>
    </location>
</feature>
<dbReference type="AlphaFoldDB" id="A0A832RWG7"/>
<sequence>MRSLCGLSLSEKRLSALRIQFAKANIGGTFDQYIHRQSLIARIVLTALVLVGAGLGAAASRLFHLPLAIAVASGALVLGLVGVVVCYLSVDIVLSLRVSLRKSNIDRTLPHCVPFMYALSRGGMELFSVFKEVSTRTYLFGETSTEFGRVVKSVELLGLSPLEALERLSETTPSIMLKDFVDNLVSLLKSGGSHTQYFRDVTEHYHEMVDNAQKSYVQMLGGLAETYITLFVLGPMFGLITFVVMSLTNAPLTMIYALIYLLMPLSTLGFIVLLDTLTEPYKDIAPPSRQVETHELRGIEIAPLLKGEEELLRQLEKHVQRANSMWRLKNLKRYFVDRPERTLYITFPAFLVALGILLVLRAPPYTLTDIVEFVDTPVALGVVGMMLPISVLFESKKRRTRKMEAKMPEFLRRLTSLNEVGLPLREAILGATESELGALTPLLRQMRNDLLLWGKTTSEALRRLEREIPSMMITRTMTLITKASESTSSIEEVLKIATSNFKLTHSLQTARRRETSIYVVVVYMAFLLFLLMVYVLLYYFLKEVPTSSEVVGGMSLGGAGQSQYRLLFYHATLIQGVCSGLVAGMMSEENLMSGIKHCILMLSIAIVAYSVII</sequence>
<feature type="transmembrane region" description="Helical" evidence="6">
    <location>
        <begin position="594"/>
        <end position="612"/>
    </location>
</feature>
<dbReference type="Pfam" id="PF00482">
    <property type="entry name" value="T2SSF"/>
    <property type="match status" value="2"/>
</dbReference>
<dbReference type="SUPFAM" id="SSF90123">
    <property type="entry name" value="ABC transporter transmembrane region"/>
    <property type="match status" value="1"/>
</dbReference>
<dbReference type="InterPro" id="IPR056569">
    <property type="entry name" value="ArlJ-like"/>
</dbReference>
<dbReference type="GO" id="GO:0005524">
    <property type="term" value="F:ATP binding"/>
    <property type="evidence" value="ECO:0007669"/>
    <property type="project" value="InterPro"/>
</dbReference>
<evidence type="ECO:0000256" key="5">
    <source>
        <dbReference type="ARBA" id="ARBA00023136"/>
    </source>
</evidence>
<evidence type="ECO:0000313" key="8">
    <source>
        <dbReference type="EMBL" id="HIH69626.1"/>
    </source>
</evidence>
<accession>A0A832RWG7</accession>
<feature type="transmembrane region" description="Helical" evidence="6">
    <location>
        <begin position="254"/>
        <end position="274"/>
    </location>
</feature>
<dbReference type="PANTHER" id="PTHR35402:SF1">
    <property type="entry name" value="TYPE II SECRETION SYSTEM PROTEIN GSPF DOMAIN-CONTAINING PROTEIN"/>
    <property type="match status" value="1"/>
</dbReference>
<organism evidence="8 9">
    <name type="scientific">Methermicoccus shengliensis</name>
    <dbReference type="NCBI Taxonomy" id="660064"/>
    <lineage>
        <taxon>Archaea</taxon>
        <taxon>Methanobacteriati</taxon>
        <taxon>Methanobacteriota</taxon>
        <taxon>Stenosarchaea group</taxon>
        <taxon>Methanomicrobia</taxon>
        <taxon>Methanosarcinales</taxon>
        <taxon>Methermicoccaceae</taxon>
        <taxon>Methermicoccus</taxon>
    </lineage>
</organism>
<dbReference type="RefSeq" id="WP_042687433.1">
    <property type="nucleotide sequence ID" value="NZ_DUIH01000011.1"/>
</dbReference>
<dbReference type="InterPro" id="IPR018076">
    <property type="entry name" value="T2SS_GspF_dom"/>
</dbReference>
<name>A0A832RWG7_9EURY</name>
<keyword evidence="2" id="KW-1003">Cell membrane</keyword>